<dbReference type="EMBL" id="CM001219">
    <property type="protein sequence ID" value="KEH35179.1"/>
    <property type="molecule type" value="Genomic_DNA"/>
</dbReference>
<protein>
    <recommendedName>
        <fullName evidence="4">Retrotransposon gag domain-containing protein</fullName>
    </recommendedName>
</protein>
<evidence type="ECO:0008006" key="4">
    <source>
        <dbReference type="Google" id="ProtNLM"/>
    </source>
</evidence>
<dbReference type="AlphaFoldDB" id="A0A072UZE5"/>
<proteinExistence type="predicted"/>
<keyword evidence="3" id="KW-1185">Reference proteome</keyword>
<reference evidence="1 3" key="2">
    <citation type="journal article" date="2014" name="BMC Genomics">
        <title>An improved genome release (version Mt4.0) for the model legume Medicago truncatula.</title>
        <authorList>
            <person name="Tang H."/>
            <person name="Krishnakumar V."/>
            <person name="Bidwell S."/>
            <person name="Rosen B."/>
            <person name="Chan A."/>
            <person name="Zhou S."/>
            <person name="Gentzbittel L."/>
            <person name="Childs K.L."/>
            <person name="Yandell M."/>
            <person name="Gundlach H."/>
            <person name="Mayer K.F."/>
            <person name="Schwartz D.C."/>
            <person name="Town C.D."/>
        </authorList>
    </citation>
    <scope>GENOME REANNOTATION</scope>
    <source>
        <strain evidence="1">A17</strain>
        <strain evidence="2 3">cv. Jemalong A17</strain>
    </source>
</reference>
<dbReference type="HOGENOM" id="CLU_2267745_0_0_1"/>
<name>A0A072UZE5_MEDTR</name>
<dbReference type="EnsemblPlants" id="KEH35179">
    <property type="protein sequence ID" value="KEH35179"/>
    <property type="gene ID" value="MTR_3g081370"/>
</dbReference>
<sequence length="103" mass="12181">MEYEEEPMIFTRLFPHSFSGKVKDLYLNQTTTVTTNWNELENKFINRFYPQSKVQDANNSRLLLKYNRIPLGESMALDDHKSEYNRGNTAKKVRLTKIQPIHS</sequence>
<dbReference type="Proteomes" id="UP000002051">
    <property type="component" value="Chromosome 3"/>
</dbReference>
<reference evidence="2" key="3">
    <citation type="submission" date="2015-04" db="UniProtKB">
        <authorList>
            <consortium name="EnsemblPlants"/>
        </authorList>
    </citation>
    <scope>IDENTIFICATION</scope>
    <source>
        <strain evidence="2">cv. Jemalong A17</strain>
    </source>
</reference>
<organism evidence="1 3">
    <name type="scientific">Medicago truncatula</name>
    <name type="common">Barrel medic</name>
    <name type="synonym">Medicago tribuloides</name>
    <dbReference type="NCBI Taxonomy" id="3880"/>
    <lineage>
        <taxon>Eukaryota</taxon>
        <taxon>Viridiplantae</taxon>
        <taxon>Streptophyta</taxon>
        <taxon>Embryophyta</taxon>
        <taxon>Tracheophyta</taxon>
        <taxon>Spermatophyta</taxon>
        <taxon>Magnoliopsida</taxon>
        <taxon>eudicotyledons</taxon>
        <taxon>Gunneridae</taxon>
        <taxon>Pentapetalae</taxon>
        <taxon>rosids</taxon>
        <taxon>fabids</taxon>
        <taxon>Fabales</taxon>
        <taxon>Fabaceae</taxon>
        <taxon>Papilionoideae</taxon>
        <taxon>50 kb inversion clade</taxon>
        <taxon>NPAAA clade</taxon>
        <taxon>Hologalegina</taxon>
        <taxon>IRL clade</taxon>
        <taxon>Trifolieae</taxon>
        <taxon>Medicago</taxon>
    </lineage>
</organism>
<accession>A0A072UZE5</accession>
<gene>
    <name evidence="1" type="ordered locus">MTR_3g081370</name>
</gene>
<evidence type="ECO:0000313" key="3">
    <source>
        <dbReference type="Proteomes" id="UP000002051"/>
    </source>
</evidence>
<evidence type="ECO:0000313" key="1">
    <source>
        <dbReference type="EMBL" id="KEH35179.1"/>
    </source>
</evidence>
<evidence type="ECO:0000313" key="2">
    <source>
        <dbReference type="EnsemblPlants" id="KEH35179"/>
    </source>
</evidence>
<reference evidence="1 3" key="1">
    <citation type="journal article" date="2011" name="Nature">
        <title>The Medicago genome provides insight into the evolution of rhizobial symbioses.</title>
        <authorList>
            <person name="Young N.D."/>
            <person name="Debelle F."/>
            <person name="Oldroyd G.E."/>
            <person name="Geurts R."/>
            <person name="Cannon S.B."/>
            <person name="Udvardi M.K."/>
            <person name="Benedito V.A."/>
            <person name="Mayer K.F."/>
            <person name="Gouzy J."/>
            <person name="Schoof H."/>
            <person name="Van de Peer Y."/>
            <person name="Proost S."/>
            <person name="Cook D.R."/>
            <person name="Meyers B.C."/>
            <person name="Spannagl M."/>
            <person name="Cheung F."/>
            <person name="De Mita S."/>
            <person name="Krishnakumar V."/>
            <person name="Gundlach H."/>
            <person name="Zhou S."/>
            <person name="Mudge J."/>
            <person name="Bharti A.K."/>
            <person name="Murray J.D."/>
            <person name="Naoumkina M.A."/>
            <person name="Rosen B."/>
            <person name="Silverstein K.A."/>
            <person name="Tang H."/>
            <person name="Rombauts S."/>
            <person name="Zhao P.X."/>
            <person name="Zhou P."/>
            <person name="Barbe V."/>
            <person name="Bardou P."/>
            <person name="Bechner M."/>
            <person name="Bellec A."/>
            <person name="Berger A."/>
            <person name="Berges H."/>
            <person name="Bidwell S."/>
            <person name="Bisseling T."/>
            <person name="Choisne N."/>
            <person name="Couloux A."/>
            <person name="Denny R."/>
            <person name="Deshpande S."/>
            <person name="Dai X."/>
            <person name="Doyle J.J."/>
            <person name="Dudez A.M."/>
            <person name="Farmer A.D."/>
            <person name="Fouteau S."/>
            <person name="Franken C."/>
            <person name="Gibelin C."/>
            <person name="Gish J."/>
            <person name="Goldstein S."/>
            <person name="Gonzalez A.J."/>
            <person name="Green P.J."/>
            <person name="Hallab A."/>
            <person name="Hartog M."/>
            <person name="Hua A."/>
            <person name="Humphray S.J."/>
            <person name="Jeong D.H."/>
            <person name="Jing Y."/>
            <person name="Jocker A."/>
            <person name="Kenton S.M."/>
            <person name="Kim D.J."/>
            <person name="Klee K."/>
            <person name="Lai H."/>
            <person name="Lang C."/>
            <person name="Lin S."/>
            <person name="Macmil S.L."/>
            <person name="Magdelenat G."/>
            <person name="Matthews L."/>
            <person name="McCorrison J."/>
            <person name="Monaghan E.L."/>
            <person name="Mun J.H."/>
            <person name="Najar F.Z."/>
            <person name="Nicholson C."/>
            <person name="Noirot C."/>
            <person name="O'Bleness M."/>
            <person name="Paule C.R."/>
            <person name="Poulain J."/>
            <person name="Prion F."/>
            <person name="Qin B."/>
            <person name="Qu C."/>
            <person name="Retzel E.F."/>
            <person name="Riddle C."/>
            <person name="Sallet E."/>
            <person name="Samain S."/>
            <person name="Samson N."/>
            <person name="Sanders I."/>
            <person name="Saurat O."/>
            <person name="Scarpelli C."/>
            <person name="Schiex T."/>
            <person name="Segurens B."/>
            <person name="Severin A.J."/>
            <person name="Sherrier D.J."/>
            <person name="Shi R."/>
            <person name="Sims S."/>
            <person name="Singer S.R."/>
            <person name="Sinharoy S."/>
            <person name="Sterck L."/>
            <person name="Viollet A."/>
            <person name="Wang B.B."/>
            <person name="Wang K."/>
            <person name="Wang M."/>
            <person name="Wang X."/>
            <person name="Warfsmann J."/>
            <person name="Weissenbach J."/>
            <person name="White D.D."/>
            <person name="White J.D."/>
            <person name="Wiley G.B."/>
            <person name="Wincker P."/>
            <person name="Xing Y."/>
            <person name="Yang L."/>
            <person name="Yao Z."/>
            <person name="Ying F."/>
            <person name="Zhai J."/>
            <person name="Zhou L."/>
            <person name="Zuber A."/>
            <person name="Denarie J."/>
            <person name="Dixon R.A."/>
            <person name="May G.D."/>
            <person name="Schwartz D.C."/>
            <person name="Rogers J."/>
            <person name="Quetier F."/>
            <person name="Town C.D."/>
            <person name="Roe B.A."/>
        </authorList>
    </citation>
    <scope>NUCLEOTIDE SEQUENCE [LARGE SCALE GENOMIC DNA]</scope>
    <source>
        <strain evidence="1">A17</strain>
        <strain evidence="2 3">cv. Jemalong A17</strain>
    </source>
</reference>